<evidence type="ECO:0000256" key="1">
    <source>
        <dbReference type="SAM" id="MobiDB-lite"/>
    </source>
</evidence>
<dbReference type="Proteomes" id="UP000828390">
    <property type="component" value="Unassembled WGS sequence"/>
</dbReference>
<gene>
    <name evidence="2" type="ORF">DPMN_162617</name>
</gene>
<keyword evidence="3" id="KW-1185">Reference proteome</keyword>
<name>A0A9D4ITS0_DREPO</name>
<evidence type="ECO:0000313" key="2">
    <source>
        <dbReference type="EMBL" id="KAH3784654.1"/>
    </source>
</evidence>
<comment type="caution">
    <text evidence="2">The sequence shown here is derived from an EMBL/GenBank/DDBJ whole genome shotgun (WGS) entry which is preliminary data.</text>
</comment>
<reference evidence="2" key="2">
    <citation type="submission" date="2020-11" db="EMBL/GenBank/DDBJ databases">
        <authorList>
            <person name="McCartney M.A."/>
            <person name="Auch B."/>
            <person name="Kono T."/>
            <person name="Mallez S."/>
            <person name="Becker A."/>
            <person name="Gohl D.M."/>
            <person name="Silverstein K.A.T."/>
            <person name="Koren S."/>
            <person name="Bechman K.B."/>
            <person name="Herman A."/>
            <person name="Abrahante J.E."/>
            <person name="Garbe J."/>
        </authorList>
    </citation>
    <scope>NUCLEOTIDE SEQUENCE</scope>
    <source>
        <strain evidence="2">Duluth1</strain>
        <tissue evidence="2">Whole animal</tissue>
    </source>
</reference>
<organism evidence="2 3">
    <name type="scientific">Dreissena polymorpha</name>
    <name type="common">Zebra mussel</name>
    <name type="synonym">Mytilus polymorpha</name>
    <dbReference type="NCBI Taxonomy" id="45954"/>
    <lineage>
        <taxon>Eukaryota</taxon>
        <taxon>Metazoa</taxon>
        <taxon>Spiralia</taxon>
        <taxon>Lophotrochozoa</taxon>
        <taxon>Mollusca</taxon>
        <taxon>Bivalvia</taxon>
        <taxon>Autobranchia</taxon>
        <taxon>Heteroconchia</taxon>
        <taxon>Euheterodonta</taxon>
        <taxon>Imparidentia</taxon>
        <taxon>Neoheterodontei</taxon>
        <taxon>Myida</taxon>
        <taxon>Dreissenoidea</taxon>
        <taxon>Dreissenidae</taxon>
        <taxon>Dreissena</taxon>
    </lineage>
</organism>
<proteinExistence type="predicted"/>
<accession>A0A9D4ITS0</accession>
<evidence type="ECO:0000313" key="3">
    <source>
        <dbReference type="Proteomes" id="UP000828390"/>
    </source>
</evidence>
<reference evidence="2" key="1">
    <citation type="journal article" date="2019" name="bioRxiv">
        <title>The Genome of the Zebra Mussel, Dreissena polymorpha: A Resource for Invasive Species Research.</title>
        <authorList>
            <person name="McCartney M.A."/>
            <person name="Auch B."/>
            <person name="Kono T."/>
            <person name="Mallez S."/>
            <person name="Zhang Y."/>
            <person name="Obille A."/>
            <person name="Becker A."/>
            <person name="Abrahante J.E."/>
            <person name="Garbe J."/>
            <person name="Badalamenti J.P."/>
            <person name="Herman A."/>
            <person name="Mangelson H."/>
            <person name="Liachko I."/>
            <person name="Sullivan S."/>
            <person name="Sone E.D."/>
            <person name="Koren S."/>
            <person name="Silverstein K.A.T."/>
            <person name="Beckman K.B."/>
            <person name="Gohl D.M."/>
        </authorList>
    </citation>
    <scope>NUCLEOTIDE SEQUENCE</scope>
    <source>
        <strain evidence="2">Duluth1</strain>
        <tissue evidence="2">Whole animal</tissue>
    </source>
</reference>
<feature type="region of interest" description="Disordered" evidence="1">
    <location>
        <begin position="1"/>
        <end position="27"/>
    </location>
</feature>
<feature type="region of interest" description="Disordered" evidence="1">
    <location>
        <begin position="69"/>
        <end position="92"/>
    </location>
</feature>
<sequence>MSTQLAGSSEGWPPTKGLRVQPACHWNSTRGMPSPEGCMKGEFKSCDNATGAWETHRIDKRQSVQRAIQVTEASNGKEKPEKSARRPSPTASPCVCATCNYVRMFLANHKIKAPAKKISSE</sequence>
<dbReference type="EMBL" id="JAIWYP010000008">
    <property type="protein sequence ID" value="KAH3784654.1"/>
    <property type="molecule type" value="Genomic_DNA"/>
</dbReference>
<feature type="compositionally biased region" description="Basic and acidic residues" evidence="1">
    <location>
        <begin position="75"/>
        <end position="84"/>
    </location>
</feature>
<protein>
    <submittedName>
        <fullName evidence="2">Uncharacterized protein</fullName>
    </submittedName>
</protein>
<dbReference type="AlphaFoldDB" id="A0A9D4ITS0"/>